<dbReference type="STRING" id="44576.SAMN05421881_103711"/>
<keyword evidence="3" id="KW-1185">Reference proteome</keyword>
<dbReference type="EMBL" id="FNOY01000037">
    <property type="protein sequence ID" value="SDY46186.1"/>
    <property type="molecule type" value="Genomic_DNA"/>
</dbReference>
<reference evidence="2 3" key="1">
    <citation type="submission" date="2016-10" db="EMBL/GenBank/DDBJ databases">
        <authorList>
            <person name="de Groot N.N."/>
        </authorList>
    </citation>
    <scope>NUCLEOTIDE SEQUENCE [LARGE SCALE GENOMIC DNA]</scope>
    <source>
        <strain evidence="2 3">Nm1</strain>
    </source>
</reference>
<organism evidence="2 3">
    <name type="scientific">Nitrosomonas halophila</name>
    <dbReference type="NCBI Taxonomy" id="44576"/>
    <lineage>
        <taxon>Bacteria</taxon>
        <taxon>Pseudomonadati</taxon>
        <taxon>Pseudomonadota</taxon>
        <taxon>Betaproteobacteria</taxon>
        <taxon>Nitrosomonadales</taxon>
        <taxon>Nitrosomonadaceae</taxon>
        <taxon>Nitrosomonas</taxon>
    </lineage>
</organism>
<name>A0A1H3K1X9_9PROT</name>
<dbReference type="AlphaFoldDB" id="A0A1H3K1X9"/>
<gene>
    <name evidence="2" type="ORF">SAMN05421881_103711</name>
</gene>
<proteinExistence type="predicted"/>
<dbReference type="Proteomes" id="UP000198640">
    <property type="component" value="Unassembled WGS sequence"/>
</dbReference>
<evidence type="ECO:0000256" key="1">
    <source>
        <dbReference type="SAM" id="MobiDB-lite"/>
    </source>
</evidence>
<feature type="region of interest" description="Disordered" evidence="1">
    <location>
        <begin position="68"/>
        <end position="89"/>
    </location>
</feature>
<accession>A0A1H3K1X9</accession>
<evidence type="ECO:0000313" key="3">
    <source>
        <dbReference type="Proteomes" id="UP000198640"/>
    </source>
</evidence>
<protein>
    <submittedName>
        <fullName evidence="2">Uncharacterized protein</fullName>
    </submittedName>
</protein>
<sequence>MCTYLDCLRSCLEMLNLSDRTVYSMTYVDTNGFFKPQVSWQATRYRSQADVALDCFAVLAKTAENNGHLQFQPPSWRGPMSRGHPDAFR</sequence>
<evidence type="ECO:0000313" key="2">
    <source>
        <dbReference type="EMBL" id="SDY46186.1"/>
    </source>
</evidence>